<evidence type="ECO:0008006" key="5">
    <source>
        <dbReference type="Google" id="ProtNLM"/>
    </source>
</evidence>
<feature type="transmembrane region" description="Helical" evidence="2">
    <location>
        <begin position="183"/>
        <end position="216"/>
    </location>
</feature>
<keyword evidence="2" id="KW-1133">Transmembrane helix</keyword>
<keyword evidence="4" id="KW-1185">Reference proteome</keyword>
<sequence>MSEDNEDSKRRLSSDGSTPKPDSKSAKTGRGANGWQVGTFKNTPPPAHSNTAQPAWVDQLMIRIGELDAKIDKVSTDLTALCDRIENIQSRVGNLEKFAGNLGNSMGEIKKSQTNLKGDVEETALAGWIAFLAVLEIGRSVYFLGTGVIVPIVDFVSPLILSLTMALAGWIAFLAVLEIGRSVYFLGTGVIVPIVDFVSPLILSLTMVTCIVLLQYERRKGVYTSGFLLIFWLLLSVAGVMLFQSKVRTAIRMAALGDGYAVSSTNCECPLGKFVCHHVAAALLYGIQRQPLKQMLRQWKNYFHHLNLIITMEWILQPEPCEPGPPAPIIEDLLSSAEFVHSDMPMVWLRRALILSEEVITNTALATKGQRNNPMWSIIRKNRITASNFGAVLRTKRRQ</sequence>
<feature type="region of interest" description="Disordered" evidence="1">
    <location>
        <begin position="1"/>
        <end position="51"/>
    </location>
</feature>
<feature type="transmembrane region" description="Helical" evidence="2">
    <location>
        <begin position="125"/>
        <end position="149"/>
    </location>
</feature>
<dbReference type="Proteomes" id="UP000005408">
    <property type="component" value="Unassembled WGS sequence"/>
</dbReference>
<evidence type="ECO:0000313" key="3">
    <source>
        <dbReference type="EnsemblMetazoa" id="G1512.9:cds"/>
    </source>
</evidence>
<reference evidence="3" key="1">
    <citation type="submission" date="2022-08" db="UniProtKB">
        <authorList>
            <consortium name="EnsemblMetazoa"/>
        </authorList>
    </citation>
    <scope>IDENTIFICATION</scope>
    <source>
        <strain evidence="3">05x7-T-G4-1.051#20</strain>
    </source>
</reference>
<accession>A0A8W8IQE3</accession>
<evidence type="ECO:0000313" key="4">
    <source>
        <dbReference type="Proteomes" id="UP000005408"/>
    </source>
</evidence>
<protein>
    <recommendedName>
        <fullName evidence="5">SWIM-type domain-containing protein</fullName>
    </recommendedName>
</protein>
<feature type="transmembrane region" description="Helical" evidence="2">
    <location>
        <begin position="222"/>
        <end position="243"/>
    </location>
</feature>
<dbReference type="Gene3D" id="1.20.5.340">
    <property type="match status" value="1"/>
</dbReference>
<keyword evidence="2" id="KW-0472">Membrane</keyword>
<name>A0A8W8IQE3_MAGGI</name>
<organism evidence="3 4">
    <name type="scientific">Magallana gigas</name>
    <name type="common">Pacific oyster</name>
    <name type="synonym">Crassostrea gigas</name>
    <dbReference type="NCBI Taxonomy" id="29159"/>
    <lineage>
        <taxon>Eukaryota</taxon>
        <taxon>Metazoa</taxon>
        <taxon>Spiralia</taxon>
        <taxon>Lophotrochozoa</taxon>
        <taxon>Mollusca</taxon>
        <taxon>Bivalvia</taxon>
        <taxon>Autobranchia</taxon>
        <taxon>Pteriomorphia</taxon>
        <taxon>Ostreida</taxon>
        <taxon>Ostreoidea</taxon>
        <taxon>Ostreidae</taxon>
        <taxon>Magallana</taxon>
    </lineage>
</organism>
<keyword evidence="2" id="KW-0812">Transmembrane</keyword>
<evidence type="ECO:0000256" key="2">
    <source>
        <dbReference type="SAM" id="Phobius"/>
    </source>
</evidence>
<feature type="transmembrane region" description="Helical" evidence="2">
    <location>
        <begin position="155"/>
        <end position="176"/>
    </location>
</feature>
<evidence type="ECO:0000256" key="1">
    <source>
        <dbReference type="SAM" id="MobiDB-lite"/>
    </source>
</evidence>
<dbReference type="EnsemblMetazoa" id="G1512.9">
    <property type="protein sequence ID" value="G1512.9:cds"/>
    <property type="gene ID" value="G1512"/>
</dbReference>
<dbReference type="AlphaFoldDB" id="A0A8W8IQE3"/>
<proteinExistence type="predicted"/>